<keyword evidence="4" id="KW-1185">Reference proteome</keyword>
<evidence type="ECO:0000313" key="2">
    <source>
        <dbReference type="EMBL" id="PNR54078.1"/>
    </source>
</evidence>
<reference evidence="3" key="3">
    <citation type="submission" date="2020-12" db="UniProtKB">
        <authorList>
            <consortium name="EnsemblPlants"/>
        </authorList>
    </citation>
    <scope>IDENTIFICATION</scope>
</reference>
<evidence type="ECO:0000313" key="3">
    <source>
        <dbReference type="EnsemblPlants" id="PAC:32955888.CDS.1"/>
    </source>
</evidence>
<dbReference type="EnsemblPlants" id="Pp3c5_16110V3.1">
    <property type="protein sequence ID" value="PAC:32955888.CDS.1"/>
    <property type="gene ID" value="Pp3c5_16110"/>
</dbReference>
<organism evidence="2">
    <name type="scientific">Physcomitrium patens</name>
    <name type="common">Spreading-leaved earth moss</name>
    <name type="synonym">Physcomitrella patens</name>
    <dbReference type="NCBI Taxonomy" id="3218"/>
    <lineage>
        <taxon>Eukaryota</taxon>
        <taxon>Viridiplantae</taxon>
        <taxon>Streptophyta</taxon>
        <taxon>Embryophyta</taxon>
        <taxon>Bryophyta</taxon>
        <taxon>Bryophytina</taxon>
        <taxon>Bryopsida</taxon>
        <taxon>Funariidae</taxon>
        <taxon>Funariales</taxon>
        <taxon>Funariaceae</taxon>
        <taxon>Physcomitrium</taxon>
    </lineage>
</organism>
<feature type="region of interest" description="Disordered" evidence="1">
    <location>
        <begin position="1"/>
        <end position="27"/>
    </location>
</feature>
<dbReference type="InParanoid" id="A0A2K1KJX3"/>
<evidence type="ECO:0000313" key="4">
    <source>
        <dbReference type="Proteomes" id="UP000006727"/>
    </source>
</evidence>
<dbReference type="AlphaFoldDB" id="A0A2K1KJX3"/>
<reference evidence="2 4" key="1">
    <citation type="journal article" date="2008" name="Science">
        <title>The Physcomitrella genome reveals evolutionary insights into the conquest of land by plants.</title>
        <authorList>
            <person name="Rensing S."/>
            <person name="Lang D."/>
            <person name="Zimmer A."/>
            <person name="Terry A."/>
            <person name="Salamov A."/>
            <person name="Shapiro H."/>
            <person name="Nishiyama T."/>
            <person name="Perroud P.-F."/>
            <person name="Lindquist E."/>
            <person name="Kamisugi Y."/>
            <person name="Tanahashi T."/>
            <person name="Sakakibara K."/>
            <person name="Fujita T."/>
            <person name="Oishi K."/>
            <person name="Shin-I T."/>
            <person name="Kuroki Y."/>
            <person name="Toyoda A."/>
            <person name="Suzuki Y."/>
            <person name="Hashimoto A."/>
            <person name="Yamaguchi K."/>
            <person name="Sugano A."/>
            <person name="Kohara Y."/>
            <person name="Fujiyama A."/>
            <person name="Anterola A."/>
            <person name="Aoki S."/>
            <person name="Ashton N."/>
            <person name="Barbazuk W.B."/>
            <person name="Barker E."/>
            <person name="Bennetzen J."/>
            <person name="Bezanilla M."/>
            <person name="Blankenship R."/>
            <person name="Cho S.H."/>
            <person name="Dutcher S."/>
            <person name="Estelle M."/>
            <person name="Fawcett J.A."/>
            <person name="Gundlach H."/>
            <person name="Hanada K."/>
            <person name="Heyl A."/>
            <person name="Hicks K.A."/>
            <person name="Hugh J."/>
            <person name="Lohr M."/>
            <person name="Mayer K."/>
            <person name="Melkozernov A."/>
            <person name="Murata T."/>
            <person name="Nelson D."/>
            <person name="Pils B."/>
            <person name="Prigge M."/>
            <person name="Reiss B."/>
            <person name="Renner T."/>
            <person name="Rombauts S."/>
            <person name="Rushton P."/>
            <person name="Sanderfoot A."/>
            <person name="Schween G."/>
            <person name="Shiu S.-H."/>
            <person name="Stueber K."/>
            <person name="Theodoulou F.L."/>
            <person name="Tu H."/>
            <person name="Van de Peer Y."/>
            <person name="Verrier P.J."/>
            <person name="Waters E."/>
            <person name="Wood A."/>
            <person name="Yang L."/>
            <person name="Cove D."/>
            <person name="Cuming A."/>
            <person name="Hasebe M."/>
            <person name="Lucas S."/>
            <person name="Mishler D.B."/>
            <person name="Reski R."/>
            <person name="Grigoriev I."/>
            <person name="Quatrano R.S."/>
            <person name="Boore J.L."/>
        </authorList>
    </citation>
    <scope>NUCLEOTIDE SEQUENCE [LARGE SCALE GENOMIC DNA]</scope>
    <source>
        <strain evidence="3 4">cv. Gransden 2004</strain>
    </source>
</reference>
<name>A0A2K1KJX3_PHYPA</name>
<proteinExistence type="predicted"/>
<dbReference type="PaxDb" id="3218-PP1S169_12V6.1"/>
<accession>A0A2K1KJX3</accession>
<evidence type="ECO:0000256" key="1">
    <source>
        <dbReference type="SAM" id="MobiDB-lite"/>
    </source>
</evidence>
<sequence>MSLHTASTGAQCYRHPSSSGGSVAQSWTNSRRQVVAAPFWSFEKLVPDRKLFSGGSANLAPAPTADDFMGNLSFSQVVSGDVSTNSHPSTWHALKYAAL</sequence>
<dbReference type="Proteomes" id="UP000006727">
    <property type="component" value="Chromosome 5"/>
</dbReference>
<dbReference type="EMBL" id="ABEU02000005">
    <property type="protein sequence ID" value="PNR54078.1"/>
    <property type="molecule type" value="Genomic_DNA"/>
</dbReference>
<gene>
    <name evidence="2" type="ORF">PHYPA_007754</name>
</gene>
<reference evidence="2 4" key="2">
    <citation type="journal article" date="2018" name="Plant J.">
        <title>The Physcomitrella patens chromosome-scale assembly reveals moss genome structure and evolution.</title>
        <authorList>
            <person name="Lang D."/>
            <person name="Ullrich K.K."/>
            <person name="Murat F."/>
            <person name="Fuchs J."/>
            <person name="Jenkins J."/>
            <person name="Haas F.B."/>
            <person name="Piednoel M."/>
            <person name="Gundlach H."/>
            <person name="Van Bel M."/>
            <person name="Meyberg R."/>
            <person name="Vives C."/>
            <person name="Morata J."/>
            <person name="Symeonidi A."/>
            <person name="Hiss M."/>
            <person name="Muchero W."/>
            <person name="Kamisugi Y."/>
            <person name="Saleh O."/>
            <person name="Blanc G."/>
            <person name="Decker E.L."/>
            <person name="van Gessel N."/>
            <person name="Grimwood J."/>
            <person name="Hayes R.D."/>
            <person name="Graham S.W."/>
            <person name="Gunter L.E."/>
            <person name="McDaniel S.F."/>
            <person name="Hoernstein S.N.W."/>
            <person name="Larsson A."/>
            <person name="Li F.W."/>
            <person name="Perroud P.F."/>
            <person name="Phillips J."/>
            <person name="Ranjan P."/>
            <person name="Rokshar D.S."/>
            <person name="Rothfels C.J."/>
            <person name="Schneider L."/>
            <person name="Shu S."/>
            <person name="Stevenson D.W."/>
            <person name="Thummler F."/>
            <person name="Tillich M."/>
            <person name="Villarreal Aguilar J.C."/>
            <person name="Widiez T."/>
            <person name="Wong G.K."/>
            <person name="Wymore A."/>
            <person name="Zhang Y."/>
            <person name="Zimmer A.D."/>
            <person name="Quatrano R.S."/>
            <person name="Mayer K.F.X."/>
            <person name="Goodstein D."/>
            <person name="Casacuberta J.M."/>
            <person name="Vandepoele K."/>
            <person name="Reski R."/>
            <person name="Cuming A.C."/>
            <person name="Tuskan G.A."/>
            <person name="Maumus F."/>
            <person name="Salse J."/>
            <person name="Schmutz J."/>
            <person name="Rensing S.A."/>
        </authorList>
    </citation>
    <scope>NUCLEOTIDE SEQUENCE [LARGE SCALE GENOMIC DNA]</scope>
    <source>
        <strain evidence="3 4">cv. Gransden 2004</strain>
    </source>
</reference>
<protein>
    <submittedName>
        <fullName evidence="2 3">Uncharacterized protein</fullName>
    </submittedName>
</protein>
<dbReference type="Gramene" id="Pp3c5_16110V3.1">
    <property type="protein sequence ID" value="PAC:32955888.CDS.1"/>
    <property type="gene ID" value="Pp3c5_16110"/>
</dbReference>